<evidence type="ECO:0000313" key="2">
    <source>
        <dbReference type="EMBL" id="EKF74588.1"/>
    </source>
</evidence>
<organism evidence="2 3">
    <name type="scientific">Alcanivorax hongdengensis A-11-3</name>
    <dbReference type="NCBI Taxonomy" id="1177179"/>
    <lineage>
        <taxon>Bacteria</taxon>
        <taxon>Pseudomonadati</taxon>
        <taxon>Pseudomonadota</taxon>
        <taxon>Gammaproteobacteria</taxon>
        <taxon>Oceanospirillales</taxon>
        <taxon>Alcanivoracaceae</taxon>
        <taxon>Alcanivorax</taxon>
    </lineage>
</organism>
<dbReference type="Pfam" id="PF04338">
    <property type="entry name" value="DUF481"/>
    <property type="match status" value="1"/>
</dbReference>
<evidence type="ECO:0000313" key="3">
    <source>
        <dbReference type="Proteomes" id="UP000010164"/>
    </source>
</evidence>
<keyword evidence="3" id="KW-1185">Reference proteome</keyword>
<dbReference type="InterPro" id="IPR007433">
    <property type="entry name" value="DUF481"/>
</dbReference>
<evidence type="ECO:0000256" key="1">
    <source>
        <dbReference type="SAM" id="SignalP"/>
    </source>
</evidence>
<dbReference type="EMBL" id="AMRJ01000010">
    <property type="protein sequence ID" value="EKF74588.1"/>
    <property type="molecule type" value="Genomic_DNA"/>
</dbReference>
<dbReference type="RefSeq" id="WP_008928814.1">
    <property type="nucleotide sequence ID" value="NZ_AMRJ01000010.1"/>
</dbReference>
<keyword evidence="1" id="KW-0732">Signal</keyword>
<proteinExistence type="predicted"/>
<dbReference type="eggNOG" id="COG3137">
    <property type="taxonomic scope" value="Bacteria"/>
</dbReference>
<protein>
    <recommendedName>
        <fullName evidence="4">DUF481 domain-containing protein</fullName>
    </recommendedName>
</protein>
<sequence length="371" mass="41279">MSSSARVAMTVFMAGVTLTGISSKVWADTTYTPPSQDPRVWRPPSFDPQRWDWIQLDTGEWVKGHLKAMQEESVEIDSDHFDVISIDWEDVAFIRTGRTMSVLLDDGSTVLGSLDTEAGKLVIGGGEPVDFERVLGIASASAREFDLWSGDVAVGANFRSGNVDQKEFNATVMLKRRTAANSTRIGYTGNYAQNDGVENANNHRATLSHDYRVSRKWLFRPIQAEFNRDPFQNLDQQWLLGFGAVYSVFDTSKLDWVISAGPGYQRTQFVEVQAGQDRTVSTPAFLVGSTYSQDLTAAVDLDVTYQLVLTNEESGRASHDLYAALDVDLTKRLDFRVATTWSRIENPQPDADGVTPEKDDLRLTVGLSWDI</sequence>
<comment type="caution">
    <text evidence="2">The sequence shown here is derived from an EMBL/GenBank/DDBJ whole genome shotgun (WGS) entry which is preliminary data.</text>
</comment>
<dbReference type="Proteomes" id="UP000010164">
    <property type="component" value="Unassembled WGS sequence"/>
</dbReference>
<feature type="signal peptide" evidence="1">
    <location>
        <begin position="1"/>
        <end position="27"/>
    </location>
</feature>
<dbReference type="AlphaFoldDB" id="L0WCW7"/>
<name>L0WCW7_9GAMM</name>
<gene>
    <name evidence="2" type="ORF">A11A3_08175</name>
</gene>
<dbReference type="OrthoDB" id="5848222at2"/>
<feature type="chain" id="PRO_5003947898" description="DUF481 domain-containing protein" evidence="1">
    <location>
        <begin position="28"/>
        <end position="371"/>
    </location>
</feature>
<evidence type="ECO:0008006" key="4">
    <source>
        <dbReference type="Google" id="ProtNLM"/>
    </source>
</evidence>
<reference evidence="2 3" key="1">
    <citation type="journal article" date="2012" name="J. Bacteriol.">
        <title>Genome Sequence of the Alkane-Degrading Bacterium Alcanivorax hongdengensis Type Strain A-11-3.</title>
        <authorList>
            <person name="Lai Q."/>
            <person name="Shao Z."/>
        </authorList>
    </citation>
    <scope>NUCLEOTIDE SEQUENCE [LARGE SCALE GENOMIC DNA]</scope>
    <source>
        <strain evidence="2 3">A-11-3</strain>
    </source>
</reference>
<dbReference type="PATRIC" id="fig|1177179.3.peg.1633"/>
<dbReference type="STRING" id="1177179.A11A3_08175"/>
<accession>L0WCW7</accession>